<dbReference type="HOGENOM" id="CLU_037759_0_0_1"/>
<evidence type="ECO:0008006" key="3">
    <source>
        <dbReference type="Google" id="ProtNLM"/>
    </source>
</evidence>
<accession>S8BY40</accession>
<dbReference type="AlphaFoldDB" id="S8BY40"/>
<reference evidence="1 2" key="1">
    <citation type="journal article" date="2013" name="PLoS Genet.">
        <title>Genomic mechanisms accounting for the adaptation to parasitism in nematode-trapping fungi.</title>
        <authorList>
            <person name="Meerupati T."/>
            <person name="Andersson K.M."/>
            <person name="Friman E."/>
            <person name="Kumar D."/>
            <person name="Tunlid A."/>
            <person name="Ahren D."/>
        </authorList>
    </citation>
    <scope>NUCLEOTIDE SEQUENCE [LARGE SCALE GENOMIC DNA]</scope>
    <source>
        <strain evidence="1 2">CBS 200.50</strain>
    </source>
</reference>
<comment type="caution">
    <text evidence="1">The sequence shown here is derived from an EMBL/GenBank/DDBJ whole genome shotgun (WGS) entry which is preliminary data.</text>
</comment>
<reference evidence="2" key="2">
    <citation type="submission" date="2013-04" db="EMBL/GenBank/DDBJ databases">
        <title>Genomic mechanisms accounting for the adaptation to parasitism in nematode-trapping fungi.</title>
        <authorList>
            <person name="Ahren D.G."/>
        </authorList>
    </citation>
    <scope>NUCLEOTIDE SEQUENCE [LARGE SCALE GENOMIC DNA]</scope>
    <source>
        <strain evidence="2">CBS 200.50</strain>
    </source>
</reference>
<dbReference type="Proteomes" id="UP000015100">
    <property type="component" value="Unassembled WGS sequence"/>
</dbReference>
<evidence type="ECO:0000313" key="2">
    <source>
        <dbReference type="Proteomes" id="UP000015100"/>
    </source>
</evidence>
<proteinExistence type="predicted"/>
<organism evidence="1 2">
    <name type="scientific">Dactylellina haptotyla (strain CBS 200.50)</name>
    <name type="common">Nematode-trapping fungus</name>
    <name type="synonym">Monacrosporium haptotylum</name>
    <dbReference type="NCBI Taxonomy" id="1284197"/>
    <lineage>
        <taxon>Eukaryota</taxon>
        <taxon>Fungi</taxon>
        <taxon>Dikarya</taxon>
        <taxon>Ascomycota</taxon>
        <taxon>Pezizomycotina</taxon>
        <taxon>Orbiliomycetes</taxon>
        <taxon>Orbiliales</taxon>
        <taxon>Orbiliaceae</taxon>
        <taxon>Dactylellina</taxon>
    </lineage>
</organism>
<dbReference type="EMBL" id="AQGS01000047">
    <property type="protein sequence ID" value="EPS44388.1"/>
    <property type="molecule type" value="Genomic_DNA"/>
</dbReference>
<protein>
    <recommendedName>
        <fullName evidence="3">F-box domain-containing protein</fullName>
    </recommendedName>
</protein>
<dbReference type="STRING" id="1284197.S8BY40"/>
<dbReference type="OrthoDB" id="5345494at2759"/>
<evidence type="ECO:0000313" key="1">
    <source>
        <dbReference type="EMBL" id="EPS44388.1"/>
    </source>
</evidence>
<gene>
    <name evidence="1" type="ORF">H072_1597</name>
</gene>
<keyword evidence="2" id="KW-1185">Reference proteome</keyword>
<name>S8BY40_DACHA</name>
<dbReference type="eggNOG" id="ENOG502QQ04">
    <property type="taxonomic scope" value="Eukaryota"/>
</dbReference>
<sequence length="422" mass="47670">MSLLPPSLIDLLSNALIFDLIIPHIPIPSLLALSSASRPFHNLLKSSPNTFRRLDFTTLALAKLEGGIPLDVGGISWRSQRMDEALTEEEFYSGPLLGIFYQLEKQYILKNASTLILDGIAVTVDIFSDIILDTSGKYNVKILSVRGVRKLMEHKRSDLARIIRDAVKPGRPKGFPKLQALYIFGPPENTYQFPEQREQREELLQYLPQLVADAPLEKWYLPSGKMYHQPLVPWTAIQDKWIQVLEAAEGKIQVDGILCRGPDHEHLPGLANIGLGFGCMGCGTSPEGPAIYGKSPAHWLPLLSPPPFNSSAREASRPTPLRDGSYPPLFARCIMCVNSRRCVKCRQWVCENCASGEERLRWIVRYIDIVDGRVPKSAFPDTGILAIEPDQVDEAWRALDINRWTPLCLRKCMQEEYRRKWE</sequence>
<dbReference type="OMA" id="FNVRILS"/>